<accession>A0ABR3GG67</accession>
<proteinExistence type="predicted"/>
<dbReference type="SUPFAM" id="SSF52047">
    <property type="entry name" value="RNI-like"/>
    <property type="match status" value="1"/>
</dbReference>
<dbReference type="InterPro" id="IPR001810">
    <property type="entry name" value="F-box_dom"/>
</dbReference>
<evidence type="ECO:0000313" key="3">
    <source>
        <dbReference type="Proteomes" id="UP001447188"/>
    </source>
</evidence>
<dbReference type="InterPro" id="IPR032675">
    <property type="entry name" value="LRR_dom_sf"/>
</dbReference>
<dbReference type="SUPFAM" id="SSF81383">
    <property type="entry name" value="F-box domain"/>
    <property type="match status" value="1"/>
</dbReference>
<dbReference type="SUPFAM" id="SSF48452">
    <property type="entry name" value="TPR-like"/>
    <property type="match status" value="1"/>
</dbReference>
<dbReference type="Gene3D" id="1.20.1280.50">
    <property type="match status" value="1"/>
</dbReference>
<gene>
    <name evidence="2" type="ORF">Q9L58_006185</name>
</gene>
<dbReference type="PROSITE" id="PS50181">
    <property type="entry name" value="FBOX"/>
    <property type="match status" value="1"/>
</dbReference>
<dbReference type="InterPro" id="IPR011990">
    <property type="entry name" value="TPR-like_helical_dom_sf"/>
</dbReference>
<organism evidence="2 3">
    <name type="scientific">Discina gigas</name>
    <dbReference type="NCBI Taxonomy" id="1032678"/>
    <lineage>
        <taxon>Eukaryota</taxon>
        <taxon>Fungi</taxon>
        <taxon>Dikarya</taxon>
        <taxon>Ascomycota</taxon>
        <taxon>Pezizomycotina</taxon>
        <taxon>Pezizomycetes</taxon>
        <taxon>Pezizales</taxon>
        <taxon>Discinaceae</taxon>
        <taxon>Discina</taxon>
    </lineage>
</organism>
<dbReference type="PANTHER" id="PTHR38926">
    <property type="entry name" value="F-BOX DOMAIN CONTAINING PROTEIN, EXPRESSED"/>
    <property type="match status" value="1"/>
</dbReference>
<evidence type="ECO:0000313" key="2">
    <source>
        <dbReference type="EMBL" id="KAL0634905.1"/>
    </source>
</evidence>
<reference evidence="2 3" key="1">
    <citation type="submission" date="2024-02" db="EMBL/GenBank/DDBJ databases">
        <title>Discinaceae phylogenomics.</title>
        <authorList>
            <person name="Dirks A.C."/>
            <person name="James T.Y."/>
        </authorList>
    </citation>
    <scope>NUCLEOTIDE SEQUENCE [LARGE SCALE GENOMIC DNA]</scope>
    <source>
        <strain evidence="2 3">ACD0624</strain>
    </source>
</reference>
<protein>
    <recommendedName>
        <fullName evidence="1">F-box domain-containing protein</fullName>
    </recommendedName>
</protein>
<keyword evidence="3" id="KW-1185">Reference proteome</keyword>
<evidence type="ECO:0000259" key="1">
    <source>
        <dbReference type="PROSITE" id="PS50181"/>
    </source>
</evidence>
<dbReference type="Gene3D" id="1.25.40.10">
    <property type="entry name" value="Tetratricopeptide repeat domain"/>
    <property type="match status" value="1"/>
</dbReference>
<sequence length="564" mass="63021">MWTPNEDAERLQRGGRGAYRNKEFELAMKLFSQALEVPGISASLQLHVLDNRAATQEKLGGADALRAALADAKKMIQLQKTGVNGYLRAGKILQLQGNDKPALDLYKYGLKRIAPNDDDGRELLQRMYQKVLSRIEGPKSAKCMDMMFILPLELVEMVLQKLPFHTLMLAQGVSKTWRQFLITSHQTYKNVDFTGAKRSVSKYAFKTCVSRSRGGITKLTVRRLNFAEGEPLVYLATRCKDLSYVRIIGCDFGSWSIVEMAKVAGNLKTLVLGCRTSMSAIANVISQCDNLESFECLAVTANLPALWNESKPMGLRRLVLAATEYLSFRSVRLEGLLEKLPKLRELELVDWVGSEAQLDFSALEDLRVFTVLRSSFLELFPLLPPTVQRLNLSENPNLICTLEDIAASPLPNLEFLSFRSNPKLTNEMVLALLEPSIGHSRLRVLRMGMCPRLNFDSLDWLLGPGHGEILEELEVAGNSTFGDQVSKELGRVKLLKKLDASSTRISGIGVLNLLNRSENAIEWVCLDGCDSVGYDAVEKFRGMGISVSYKISDMRGGKRVRYRD</sequence>
<name>A0ABR3GG67_9PEZI</name>
<feature type="domain" description="F-box" evidence="1">
    <location>
        <begin position="144"/>
        <end position="191"/>
    </location>
</feature>
<dbReference type="PANTHER" id="PTHR38926:SF5">
    <property type="entry name" value="F-BOX AND LEUCINE-RICH REPEAT PROTEIN 6"/>
    <property type="match status" value="1"/>
</dbReference>
<dbReference type="Pfam" id="PF00646">
    <property type="entry name" value="F-box"/>
    <property type="match status" value="1"/>
</dbReference>
<comment type="caution">
    <text evidence="2">The sequence shown here is derived from an EMBL/GenBank/DDBJ whole genome shotgun (WGS) entry which is preliminary data.</text>
</comment>
<dbReference type="Gene3D" id="3.80.10.10">
    <property type="entry name" value="Ribonuclease Inhibitor"/>
    <property type="match status" value="1"/>
</dbReference>
<dbReference type="InterPro" id="IPR036047">
    <property type="entry name" value="F-box-like_dom_sf"/>
</dbReference>
<dbReference type="EMBL" id="JBBBZM010000082">
    <property type="protein sequence ID" value="KAL0634905.1"/>
    <property type="molecule type" value="Genomic_DNA"/>
</dbReference>
<dbReference type="SMART" id="SM00256">
    <property type="entry name" value="FBOX"/>
    <property type="match status" value="1"/>
</dbReference>
<dbReference type="Proteomes" id="UP001447188">
    <property type="component" value="Unassembled WGS sequence"/>
</dbReference>